<dbReference type="GO" id="GO:0009252">
    <property type="term" value="P:peptidoglycan biosynthetic process"/>
    <property type="evidence" value="ECO:0007669"/>
    <property type="project" value="TreeGrafter"/>
</dbReference>
<dbReference type="InterPro" id="IPR001264">
    <property type="entry name" value="Glyco_trans_51"/>
</dbReference>
<keyword evidence="1" id="KW-0121">Carboxypeptidase</keyword>
<keyword evidence="3" id="KW-0328">Glycosyltransferase</keyword>
<keyword evidence="2" id="KW-0378">Hydrolase</keyword>
<dbReference type="Gene3D" id="1.10.3810.10">
    <property type="entry name" value="Biosynthetic peptidoglycan transglycosylase-like"/>
    <property type="match status" value="1"/>
</dbReference>
<dbReference type="EMBL" id="MFYX01000114">
    <property type="protein sequence ID" value="OGK02009.1"/>
    <property type="molecule type" value="Genomic_DNA"/>
</dbReference>
<evidence type="ECO:0000313" key="10">
    <source>
        <dbReference type="EMBL" id="OGK02009.1"/>
    </source>
</evidence>
<protein>
    <recommendedName>
        <fullName evidence="6">peptidoglycan glycosyltransferase</fullName>
        <ecNumber evidence="6">2.4.99.28</ecNumber>
    </recommendedName>
</protein>
<keyword evidence="2" id="KW-0645">Protease</keyword>
<sequence>MGYFIAPSVKKHLLQAGIGCLAALAALIIGYYGLEWFSQWYIIHSAKTIIEKEKRGELSRHFGYVWSEINLAKKMVQVTGEITHHDSSDSLVPKEPALQAGSRHIDRTMPSLSAVRELNTIREVPHFILITDRHDFPLAQIKTTQTQLRLNEFNDVLVNTIIYAEDKNFRYRSLAYEYKSFVRAFFQSLGRSLMHLRIHRPRGTSTIHQQVAKYMLSTFDANGYVYAERSVCRKMQELKLAQALKMYCTQDELLQIYLNHCVNAGYGMTGYYDISKGLFGKNPADLDICESLYLARLVKWNRNIRCKIIAQVKIDLPRIAPAMGWDTRTQDSLKAAMDSLQILKPVRIVSEHDPLIDLANEFWLTVCKQNGVPGDEINDMDFSQPNTMIRRKGNLKIRLTIDMRLQRQLERLVRQRGFGRDTTIYTDVRIGSQGSDVVRTRPPSDIFRKKQVMGADSVFSEPGSGFKVMLHAGDTLVTNIRYRRLGGNAYRRSLFFYCRDTLHVPGQYFAYATIDSRTGELLAYYSRDGIGSRLSSLLKNKTPNGSSVAKPILYALNYDMGHFTPFSMETDSVEVTPPFTWARTFLSEKDRRTGMVYLNTSAKGGYPVSNHNKGFEGYDYLFNHLTESNNILCVEMIYRLNTEISGSAIGSSPLSNPIAALLARIGDTVLLSGQDRPVSVTGPQVYARIAGVAGVNADSIRDRQGTIPFPSDYYSVALGTLELSLYQQMHLFNVLYGNELIVNPEQCPRLVIKDIVMSGSPIAVPHNVEKRHLFVDMRNIAPIRLGLHKRLVSNPADNLGKYDIASDNVDLEHSVFPEPLSNFAKSGTTDDIIRPYNQDVVTRQRANYGLWNAVLRLTLPRQEYDSLPSKFLLSAFTTDLVDSIPESETMDVTIACVGECNERNTGARDGKSLHKYVSAGLLQRYGTPVDSGFYREYERYIEENTPDSIRFFNPDEPPDLEPSVLAEIKEKTRETRATDSIYIAKRFFFGLCLSNESYSRLLSFSPYFGKNASSYYRLIEDLDAARTREEILPLVDQLKAIPVVNPYLKAAYSAAMTDLARSISR</sequence>
<evidence type="ECO:0000256" key="4">
    <source>
        <dbReference type="ARBA" id="ARBA00022679"/>
    </source>
</evidence>
<keyword evidence="4" id="KW-0808">Transferase</keyword>
<keyword evidence="5" id="KW-0511">Multifunctional enzyme</keyword>
<evidence type="ECO:0000256" key="6">
    <source>
        <dbReference type="ARBA" id="ARBA00044770"/>
    </source>
</evidence>
<dbReference type="GO" id="GO:0030288">
    <property type="term" value="C:outer membrane-bounded periplasmic space"/>
    <property type="evidence" value="ECO:0007669"/>
    <property type="project" value="TreeGrafter"/>
</dbReference>
<dbReference type="InterPro" id="IPR036950">
    <property type="entry name" value="PBP_transglycosylase"/>
</dbReference>
<keyword evidence="8" id="KW-0472">Membrane</keyword>
<accession>A0A1F7F5U8</accession>
<comment type="catalytic activity">
    <reaction evidence="7">
        <text>[GlcNAc-(1-&gt;4)-Mur2Ac(oyl-L-Ala-gamma-D-Glu-L-Lys-D-Ala-D-Ala)](n)-di-trans,octa-cis-undecaprenyl diphosphate + beta-D-GlcNAc-(1-&gt;4)-Mur2Ac(oyl-L-Ala-gamma-D-Glu-L-Lys-D-Ala-D-Ala)-di-trans,octa-cis-undecaprenyl diphosphate = [GlcNAc-(1-&gt;4)-Mur2Ac(oyl-L-Ala-gamma-D-Glu-L-Lys-D-Ala-D-Ala)](n+1)-di-trans,octa-cis-undecaprenyl diphosphate + di-trans,octa-cis-undecaprenyl diphosphate + H(+)</text>
        <dbReference type="Rhea" id="RHEA:23708"/>
        <dbReference type="Rhea" id="RHEA-COMP:9602"/>
        <dbReference type="Rhea" id="RHEA-COMP:9603"/>
        <dbReference type="ChEBI" id="CHEBI:15378"/>
        <dbReference type="ChEBI" id="CHEBI:58405"/>
        <dbReference type="ChEBI" id="CHEBI:60033"/>
        <dbReference type="ChEBI" id="CHEBI:78435"/>
        <dbReference type="EC" id="2.4.99.28"/>
    </reaction>
</comment>
<keyword evidence="8" id="KW-0812">Transmembrane</keyword>
<evidence type="ECO:0000256" key="1">
    <source>
        <dbReference type="ARBA" id="ARBA00022645"/>
    </source>
</evidence>
<feature type="domain" description="Glycosyl transferase family 51" evidence="9">
    <location>
        <begin position="142"/>
        <end position="301"/>
    </location>
</feature>
<name>A0A1F7F5U8_UNCRA</name>
<dbReference type="Pfam" id="PF00912">
    <property type="entry name" value="Transgly"/>
    <property type="match status" value="1"/>
</dbReference>
<dbReference type="InterPro" id="IPR050396">
    <property type="entry name" value="Glycosyltr_51/Transpeptidase"/>
</dbReference>
<dbReference type="SUPFAM" id="SSF56601">
    <property type="entry name" value="beta-lactamase/transpeptidase-like"/>
    <property type="match status" value="1"/>
</dbReference>
<dbReference type="AlphaFoldDB" id="A0A1F7F5U8"/>
<comment type="caution">
    <text evidence="10">The sequence shown here is derived from an EMBL/GenBank/DDBJ whole genome shotgun (WGS) entry which is preliminary data.</text>
</comment>
<gene>
    <name evidence="10" type="ORF">A2519_17505</name>
</gene>
<dbReference type="GO" id="GO:0008955">
    <property type="term" value="F:peptidoglycan glycosyltransferase activity"/>
    <property type="evidence" value="ECO:0007669"/>
    <property type="project" value="UniProtKB-EC"/>
</dbReference>
<dbReference type="SUPFAM" id="SSF53955">
    <property type="entry name" value="Lysozyme-like"/>
    <property type="match status" value="1"/>
</dbReference>
<dbReference type="Gene3D" id="3.40.710.10">
    <property type="entry name" value="DD-peptidase/beta-lactamase superfamily"/>
    <property type="match status" value="1"/>
</dbReference>
<evidence type="ECO:0000259" key="9">
    <source>
        <dbReference type="Pfam" id="PF00912"/>
    </source>
</evidence>
<reference evidence="10 11" key="1">
    <citation type="journal article" date="2016" name="Nat. Commun.">
        <title>Thousands of microbial genomes shed light on interconnected biogeochemical processes in an aquifer system.</title>
        <authorList>
            <person name="Anantharaman K."/>
            <person name="Brown C.T."/>
            <person name="Hug L.A."/>
            <person name="Sharon I."/>
            <person name="Castelle C.J."/>
            <person name="Probst A.J."/>
            <person name="Thomas B.C."/>
            <person name="Singh A."/>
            <person name="Wilkins M.J."/>
            <person name="Karaoz U."/>
            <person name="Brodie E.L."/>
            <person name="Williams K.H."/>
            <person name="Hubbard S.S."/>
            <person name="Banfield J.F."/>
        </authorList>
    </citation>
    <scope>NUCLEOTIDE SEQUENCE [LARGE SCALE GENOMIC DNA]</scope>
</reference>
<evidence type="ECO:0000256" key="5">
    <source>
        <dbReference type="ARBA" id="ARBA00023268"/>
    </source>
</evidence>
<dbReference type="InterPro" id="IPR023346">
    <property type="entry name" value="Lysozyme-like_dom_sf"/>
</dbReference>
<dbReference type="PANTHER" id="PTHR32282:SF15">
    <property type="entry name" value="PENICILLIN-BINDING PROTEIN 1C"/>
    <property type="match status" value="1"/>
</dbReference>
<keyword evidence="8" id="KW-1133">Transmembrane helix</keyword>
<dbReference type="GO" id="GO:0006508">
    <property type="term" value="P:proteolysis"/>
    <property type="evidence" value="ECO:0007669"/>
    <property type="project" value="UniProtKB-KW"/>
</dbReference>
<organism evidence="10 11">
    <name type="scientific">Candidatus Raymondbacteria bacterium RIFOXYD12_FULL_49_13</name>
    <dbReference type="NCBI Taxonomy" id="1817890"/>
    <lineage>
        <taxon>Bacteria</taxon>
        <taxon>Raymondiibacteriota</taxon>
    </lineage>
</organism>
<dbReference type="PANTHER" id="PTHR32282">
    <property type="entry name" value="BINDING PROTEIN TRANSPEPTIDASE, PUTATIVE-RELATED"/>
    <property type="match status" value="1"/>
</dbReference>
<dbReference type="Proteomes" id="UP000179243">
    <property type="component" value="Unassembled WGS sequence"/>
</dbReference>
<dbReference type="EC" id="2.4.99.28" evidence="6"/>
<evidence type="ECO:0000256" key="7">
    <source>
        <dbReference type="ARBA" id="ARBA00049902"/>
    </source>
</evidence>
<evidence type="ECO:0000256" key="2">
    <source>
        <dbReference type="ARBA" id="ARBA00022670"/>
    </source>
</evidence>
<proteinExistence type="predicted"/>
<dbReference type="GO" id="GO:0004180">
    <property type="term" value="F:carboxypeptidase activity"/>
    <property type="evidence" value="ECO:0007669"/>
    <property type="project" value="UniProtKB-KW"/>
</dbReference>
<evidence type="ECO:0000256" key="3">
    <source>
        <dbReference type="ARBA" id="ARBA00022676"/>
    </source>
</evidence>
<feature type="transmembrane region" description="Helical" evidence="8">
    <location>
        <begin position="12"/>
        <end position="34"/>
    </location>
</feature>
<evidence type="ECO:0000256" key="8">
    <source>
        <dbReference type="SAM" id="Phobius"/>
    </source>
</evidence>
<dbReference type="InterPro" id="IPR012338">
    <property type="entry name" value="Beta-lactam/transpept-like"/>
</dbReference>
<evidence type="ECO:0000313" key="11">
    <source>
        <dbReference type="Proteomes" id="UP000179243"/>
    </source>
</evidence>